<accession>A0A9K3DB16</accession>
<dbReference type="EMBL" id="BDIP01009264">
    <property type="protein sequence ID" value="GIQ92244.1"/>
    <property type="molecule type" value="Genomic_DNA"/>
</dbReference>
<reference evidence="1 2" key="1">
    <citation type="journal article" date="2018" name="PLoS ONE">
        <title>The draft genome of Kipferlia bialata reveals reductive genome evolution in fornicate parasites.</title>
        <authorList>
            <person name="Tanifuji G."/>
            <person name="Takabayashi S."/>
            <person name="Kume K."/>
            <person name="Takagi M."/>
            <person name="Nakayama T."/>
            <person name="Kamikawa R."/>
            <person name="Inagaki Y."/>
            <person name="Hashimoto T."/>
        </authorList>
    </citation>
    <scope>NUCLEOTIDE SEQUENCE [LARGE SCALE GENOMIC DNA]</scope>
    <source>
        <strain evidence="1">NY0173</strain>
    </source>
</reference>
<keyword evidence="2" id="KW-1185">Reference proteome</keyword>
<dbReference type="InterPro" id="IPR011990">
    <property type="entry name" value="TPR-like_helical_dom_sf"/>
</dbReference>
<comment type="caution">
    <text evidence="1">The sequence shown here is derived from an EMBL/GenBank/DDBJ whole genome shotgun (WGS) entry which is preliminary data.</text>
</comment>
<organism evidence="1 2">
    <name type="scientific">Kipferlia bialata</name>
    <dbReference type="NCBI Taxonomy" id="797122"/>
    <lineage>
        <taxon>Eukaryota</taxon>
        <taxon>Metamonada</taxon>
        <taxon>Carpediemonas-like organisms</taxon>
        <taxon>Kipferlia</taxon>
    </lineage>
</organism>
<feature type="non-terminal residue" evidence="1">
    <location>
        <position position="67"/>
    </location>
</feature>
<evidence type="ECO:0000313" key="1">
    <source>
        <dbReference type="EMBL" id="GIQ92244.1"/>
    </source>
</evidence>
<dbReference type="Proteomes" id="UP000265618">
    <property type="component" value="Unassembled WGS sequence"/>
</dbReference>
<dbReference type="Gene3D" id="1.25.40.10">
    <property type="entry name" value="Tetratricopeptide repeat domain"/>
    <property type="match status" value="1"/>
</dbReference>
<gene>
    <name evidence="1" type="ORF">KIPB_015902</name>
</gene>
<name>A0A9K3DB16_9EUKA</name>
<sequence length="67" mass="7160">HRVLSDVETVCGCTQLDMDNASGSLGSFRRAAELADTAGDLWGVIRGLRNLGRAYQSMEDSDAASEL</sequence>
<dbReference type="AlphaFoldDB" id="A0A9K3DB16"/>
<protein>
    <submittedName>
        <fullName evidence="1">Uncharacterized protein</fullName>
    </submittedName>
</protein>
<evidence type="ECO:0000313" key="2">
    <source>
        <dbReference type="Proteomes" id="UP000265618"/>
    </source>
</evidence>
<feature type="non-terminal residue" evidence="1">
    <location>
        <position position="1"/>
    </location>
</feature>
<proteinExistence type="predicted"/>